<dbReference type="Gene3D" id="3.40.50.300">
    <property type="entry name" value="P-loop containing nucleotide triphosphate hydrolases"/>
    <property type="match status" value="1"/>
</dbReference>
<dbReference type="PANTHER" id="PTHR32309">
    <property type="entry name" value="TYROSINE-PROTEIN KINASE"/>
    <property type="match status" value="1"/>
</dbReference>
<evidence type="ECO:0000313" key="11">
    <source>
        <dbReference type="Proteomes" id="UP000535501"/>
    </source>
</evidence>
<keyword evidence="11" id="KW-1185">Reference proteome</keyword>
<dbReference type="EMBL" id="JACHEJ010000002">
    <property type="protein sequence ID" value="MBB6179143.1"/>
    <property type="molecule type" value="Genomic_DNA"/>
</dbReference>
<organism evidence="10 11">
    <name type="scientific">Pseudorhizobium flavum</name>
    <dbReference type="NCBI Taxonomy" id="1335061"/>
    <lineage>
        <taxon>Bacteria</taxon>
        <taxon>Pseudomonadati</taxon>
        <taxon>Pseudomonadota</taxon>
        <taxon>Alphaproteobacteria</taxon>
        <taxon>Hyphomicrobiales</taxon>
        <taxon>Rhizobiaceae</taxon>
        <taxon>Rhizobium/Agrobacterium group</taxon>
        <taxon>Pseudorhizobium</taxon>
    </lineage>
</organism>
<dbReference type="InterPro" id="IPR027417">
    <property type="entry name" value="P-loop_NTPase"/>
</dbReference>
<evidence type="ECO:0000256" key="3">
    <source>
        <dbReference type="ARBA" id="ARBA00022692"/>
    </source>
</evidence>
<dbReference type="InterPro" id="IPR050445">
    <property type="entry name" value="Bact_polysacc_biosynth/exp"/>
</dbReference>
<feature type="transmembrane region" description="Helical" evidence="8">
    <location>
        <begin position="29"/>
        <end position="51"/>
    </location>
</feature>
<name>A0A7W9YVH6_9HYPH</name>
<evidence type="ECO:0000256" key="6">
    <source>
        <dbReference type="SAM" id="Coils"/>
    </source>
</evidence>
<protein>
    <submittedName>
        <fullName evidence="10">Uncharacterized protein involved in exopolysaccharide biosynthesis</fullName>
    </submittedName>
</protein>
<keyword evidence="2" id="KW-1003">Cell membrane</keyword>
<comment type="caution">
    <text evidence="10">The sequence shown here is derived from an EMBL/GenBank/DDBJ whole genome shotgun (WGS) entry which is preliminary data.</text>
</comment>
<evidence type="ECO:0000259" key="9">
    <source>
        <dbReference type="Pfam" id="PF02706"/>
    </source>
</evidence>
<feature type="region of interest" description="Disordered" evidence="7">
    <location>
        <begin position="506"/>
        <end position="528"/>
    </location>
</feature>
<gene>
    <name evidence="10" type="ORF">HNQ75_001097</name>
</gene>
<feature type="compositionally biased region" description="Low complexity" evidence="7">
    <location>
        <begin position="508"/>
        <end position="520"/>
    </location>
</feature>
<dbReference type="InterPro" id="IPR003856">
    <property type="entry name" value="LPS_length_determ_N"/>
</dbReference>
<dbReference type="GO" id="GO:0004713">
    <property type="term" value="F:protein tyrosine kinase activity"/>
    <property type="evidence" value="ECO:0007669"/>
    <property type="project" value="TreeGrafter"/>
</dbReference>
<evidence type="ECO:0000256" key="8">
    <source>
        <dbReference type="SAM" id="Phobius"/>
    </source>
</evidence>
<keyword evidence="4 8" id="KW-1133">Transmembrane helix</keyword>
<dbReference type="Pfam" id="PF02706">
    <property type="entry name" value="Wzz"/>
    <property type="match status" value="1"/>
</dbReference>
<comment type="subcellular location">
    <subcellularLocation>
        <location evidence="1">Cell membrane</location>
        <topology evidence="1">Multi-pass membrane protein</topology>
    </subcellularLocation>
</comment>
<keyword evidence="3 8" id="KW-0812">Transmembrane</keyword>
<dbReference type="Proteomes" id="UP000535501">
    <property type="component" value="Unassembled WGS sequence"/>
</dbReference>
<evidence type="ECO:0000256" key="1">
    <source>
        <dbReference type="ARBA" id="ARBA00004651"/>
    </source>
</evidence>
<evidence type="ECO:0000313" key="10">
    <source>
        <dbReference type="EMBL" id="MBB6179143.1"/>
    </source>
</evidence>
<accession>A0A7W9YVH6</accession>
<evidence type="ECO:0000256" key="2">
    <source>
        <dbReference type="ARBA" id="ARBA00022475"/>
    </source>
</evidence>
<evidence type="ECO:0000256" key="7">
    <source>
        <dbReference type="SAM" id="MobiDB-lite"/>
    </source>
</evidence>
<evidence type="ECO:0000256" key="5">
    <source>
        <dbReference type="ARBA" id="ARBA00023136"/>
    </source>
</evidence>
<dbReference type="PANTHER" id="PTHR32309:SF13">
    <property type="entry name" value="FERRIC ENTEROBACTIN TRANSPORT PROTEIN FEPE"/>
    <property type="match status" value="1"/>
</dbReference>
<dbReference type="SUPFAM" id="SSF52540">
    <property type="entry name" value="P-loop containing nucleoside triphosphate hydrolases"/>
    <property type="match status" value="1"/>
</dbReference>
<feature type="coiled-coil region" evidence="6">
    <location>
        <begin position="208"/>
        <end position="272"/>
    </location>
</feature>
<dbReference type="AlphaFoldDB" id="A0A7W9YVH6"/>
<dbReference type="RefSeq" id="WP_077547148.1">
    <property type="nucleotide sequence ID" value="NZ_JACHEJ010000002.1"/>
</dbReference>
<dbReference type="GO" id="GO:0005886">
    <property type="term" value="C:plasma membrane"/>
    <property type="evidence" value="ECO:0007669"/>
    <property type="project" value="UniProtKB-SubCell"/>
</dbReference>
<evidence type="ECO:0000256" key="4">
    <source>
        <dbReference type="ARBA" id="ARBA00022989"/>
    </source>
</evidence>
<keyword evidence="5 8" id="KW-0472">Membrane</keyword>
<reference evidence="10 11" key="1">
    <citation type="submission" date="2020-08" db="EMBL/GenBank/DDBJ databases">
        <title>Genomic Encyclopedia of Type Strains, Phase IV (KMG-IV): sequencing the most valuable type-strain genomes for metagenomic binning, comparative biology and taxonomic classification.</title>
        <authorList>
            <person name="Goeker M."/>
        </authorList>
    </citation>
    <scope>NUCLEOTIDE SEQUENCE [LARGE SCALE GENOMIC DNA]</scope>
    <source>
        <strain evidence="10 11">DSM 102134</strain>
    </source>
</reference>
<sequence>MSGVMGNDQDADIDLGRLFSAVWQRRGRLLAATALAAGLAFVGTTMMAPSFRGEARILIESRSPNLSAGQAPVSGNDPVLDTLNITSQAEVLQSSDLIKQVARDLRLHEIAEFDPDGHSLFPGPFVLLGLAQDPLSVAPEERVVREFREKLKVYPIENSRIIAIEFSSHDPKLAAAIPNKMAQVYLALESGAKLDTQSDTAKWLEPEIAALTEKVREAERKVADYRSEAGLFQTGQSGSFAAQQLNDLSNELARVRGERANAEARAQNVRAALEAGRASDTLTDVVGSQVIQRLKETEANLQAQISDQSTVLLENHPRLKGLRAQLQGIRRQIEAETQKILASLDYEAEVSRLRETQLIQQLNTIKADSARTGEDEVGLRALEREAAAQRQLLETYLARYREAASRQEPGAAPADARIVSTAIEPQEPYFPKVVPIVIVVSLATLVLGAIAAMLGELFSGRALRPSQASAGIEPEMRDEGDEHLVHRMQADAAAEFDQIHARLQNEQPVPTEEPTEVDPAVPGPDAEDADEAFNIETVANYLTRYDVSVALAVSPEGDKGSTATVMLARDISDRGKTVVLIDMTGSACPSRLMGAGTLPGVTDLLCGQAAFGEAIHRDRLSDAHIVPQGNADAVAAMRGIDRLSMIIDALADAYDHVLVECGAADVEGVSRLSRGRDTEIIFSIADAYSESFSATLDGYRNAGYDNLLVMASDATVPSGRRAA</sequence>
<feature type="domain" description="Polysaccharide chain length determinant N-terminal" evidence="9">
    <location>
        <begin position="12"/>
        <end position="105"/>
    </location>
</feature>
<keyword evidence="6" id="KW-0175">Coiled coil</keyword>
<proteinExistence type="predicted"/>